<dbReference type="AlphaFoldDB" id="A0A561SJU9"/>
<reference evidence="14 15" key="1">
    <citation type="submission" date="2019-06" db="EMBL/GenBank/DDBJ databases">
        <title>Sequencing the genomes of 1000 actinobacteria strains.</title>
        <authorList>
            <person name="Klenk H.-P."/>
        </authorList>
    </citation>
    <scope>NUCLEOTIDE SEQUENCE [LARGE SCALE GENOMIC DNA]</scope>
    <source>
        <strain evidence="14 15">DSM 45671</strain>
    </source>
</reference>
<feature type="transmembrane region" description="Helical" evidence="12">
    <location>
        <begin position="257"/>
        <end position="275"/>
    </location>
</feature>
<keyword evidence="7 12" id="KW-1133">Transmembrane helix</keyword>
<dbReference type="GO" id="GO:0005886">
    <property type="term" value="C:plasma membrane"/>
    <property type="evidence" value="ECO:0007669"/>
    <property type="project" value="UniProtKB-SubCell"/>
</dbReference>
<feature type="region of interest" description="Disordered" evidence="11">
    <location>
        <begin position="434"/>
        <end position="458"/>
    </location>
</feature>
<dbReference type="EMBL" id="VIWU01000001">
    <property type="protein sequence ID" value="TWF75167.1"/>
    <property type="molecule type" value="Genomic_DNA"/>
</dbReference>
<evidence type="ECO:0000256" key="9">
    <source>
        <dbReference type="ARBA" id="ARBA00037295"/>
    </source>
</evidence>
<dbReference type="InterPro" id="IPR020846">
    <property type="entry name" value="MFS_dom"/>
</dbReference>
<comment type="subcellular location">
    <subcellularLocation>
        <location evidence="1">Cell membrane</location>
        <topology evidence="1">Multi-pass membrane protein</topology>
    </subcellularLocation>
</comment>
<feature type="transmembrane region" description="Helical" evidence="12">
    <location>
        <begin position="88"/>
        <end position="109"/>
    </location>
</feature>
<comment type="caution">
    <text evidence="14">The sequence shown here is derived from an EMBL/GenBank/DDBJ whole genome shotgun (WGS) entry which is preliminary data.</text>
</comment>
<feature type="transmembrane region" description="Helical" evidence="12">
    <location>
        <begin position="189"/>
        <end position="206"/>
    </location>
</feature>
<dbReference type="CDD" id="cd17369">
    <property type="entry name" value="MFS_ShiA_like"/>
    <property type="match status" value="1"/>
</dbReference>
<dbReference type="Pfam" id="PF00083">
    <property type="entry name" value="Sugar_tr"/>
    <property type="match status" value="1"/>
</dbReference>
<protein>
    <recommendedName>
        <fullName evidence="10">Putative proline/betaine transporter</fullName>
    </recommendedName>
</protein>
<dbReference type="PANTHER" id="PTHR43045:SF1">
    <property type="entry name" value="SHIKIMATE TRANSPORTER"/>
    <property type="match status" value="1"/>
</dbReference>
<dbReference type="Pfam" id="PF07690">
    <property type="entry name" value="MFS_1"/>
    <property type="match status" value="1"/>
</dbReference>
<feature type="transmembrane region" description="Helical" evidence="12">
    <location>
        <begin position="375"/>
        <end position="396"/>
    </location>
</feature>
<gene>
    <name evidence="14" type="ORF">FHX44_111051</name>
</gene>
<dbReference type="PANTHER" id="PTHR43045">
    <property type="entry name" value="SHIKIMATE TRANSPORTER"/>
    <property type="match status" value="1"/>
</dbReference>
<comment type="function">
    <text evidence="9">May be a proton symporter involved in the uptake of osmolytes such as proline and glycine betaine.</text>
</comment>
<dbReference type="RefSeq" id="WP_147254414.1">
    <property type="nucleotide sequence ID" value="NZ_VIWU01000001.1"/>
</dbReference>
<feature type="transmembrane region" description="Helical" evidence="12">
    <location>
        <begin position="402"/>
        <end position="422"/>
    </location>
</feature>
<evidence type="ECO:0000256" key="1">
    <source>
        <dbReference type="ARBA" id="ARBA00004651"/>
    </source>
</evidence>
<dbReference type="OrthoDB" id="9066401at2"/>
<keyword evidence="6" id="KW-0769">Symport</keyword>
<evidence type="ECO:0000256" key="3">
    <source>
        <dbReference type="ARBA" id="ARBA00022448"/>
    </source>
</evidence>
<dbReference type="GO" id="GO:0015293">
    <property type="term" value="F:symporter activity"/>
    <property type="evidence" value="ECO:0007669"/>
    <property type="project" value="UniProtKB-KW"/>
</dbReference>
<dbReference type="PROSITE" id="PS50850">
    <property type="entry name" value="MFS"/>
    <property type="match status" value="1"/>
</dbReference>
<feature type="transmembrane region" description="Helical" evidence="12">
    <location>
        <begin position="53"/>
        <end position="76"/>
    </location>
</feature>
<evidence type="ECO:0000313" key="14">
    <source>
        <dbReference type="EMBL" id="TWF75167.1"/>
    </source>
</evidence>
<feature type="domain" description="Major facilitator superfamily (MFS) profile" evidence="13">
    <location>
        <begin position="15"/>
        <end position="427"/>
    </location>
</feature>
<dbReference type="InterPro" id="IPR005829">
    <property type="entry name" value="Sugar_transporter_CS"/>
</dbReference>
<dbReference type="InterPro" id="IPR005828">
    <property type="entry name" value="MFS_sugar_transport-like"/>
</dbReference>
<feature type="transmembrane region" description="Helical" evidence="12">
    <location>
        <begin position="281"/>
        <end position="302"/>
    </location>
</feature>
<feature type="transmembrane region" description="Helical" evidence="12">
    <location>
        <begin position="309"/>
        <end position="327"/>
    </location>
</feature>
<evidence type="ECO:0000259" key="13">
    <source>
        <dbReference type="PROSITE" id="PS50850"/>
    </source>
</evidence>
<dbReference type="FunFam" id="1.20.1250.20:FF:000001">
    <property type="entry name" value="Dicarboxylate MFS transporter"/>
    <property type="match status" value="1"/>
</dbReference>
<organism evidence="14 15">
    <name type="scientific">Pseudonocardia hierapolitana</name>
    <dbReference type="NCBI Taxonomy" id="1128676"/>
    <lineage>
        <taxon>Bacteria</taxon>
        <taxon>Bacillati</taxon>
        <taxon>Actinomycetota</taxon>
        <taxon>Actinomycetes</taxon>
        <taxon>Pseudonocardiales</taxon>
        <taxon>Pseudonocardiaceae</taxon>
        <taxon>Pseudonocardia</taxon>
    </lineage>
</organism>
<feature type="transmembrane region" description="Helical" evidence="12">
    <location>
        <begin position="17"/>
        <end position="41"/>
    </location>
</feature>
<evidence type="ECO:0000256" key="7">
    <source>
        <dbReference type="ARBA" id="ARBA00022989"/>
    </source>
</evidence>
<accession>A0A561SJU9</accession>
<keyword evidence="4" id="KW-1003">Cell membrane</keyword>
<feature type="transmembrane region" description="Helical" evidence="12">
    <location>
        <begin position="333"/>
        <end position="354"/>
    </location>
</feature>
<evidence type="ECO:0000256" key="10">
    <source>
        <dbReference type="ARBA" id="ARBA00039918"/>
    </source>
</evidence>
<comment type="similarity">
    <text evidence="2">Belongs to the major facilitator superfamily. Metabolite:H+ Symporter (MHS) family (TC 2.A.1.6) family.</text>
</comment>
<feature type="transmembrane region" description="Helical" evidence="12">
    <location>
        <begin position="115"/>
        <end position="141"/>
    </location>
</feature>
<proteinExistence type="inferred from homology"/>
<evidence type="ECO:0000256" key="11">
    <source>
        <dbReference type="SAM" id="MobiDB-lite"/>
    </source>
</evidence>
<dbReference type="Gene3D" id="1.20.1250.20">
    <property type="entry name" value="MFS general substrate transporter like domains"/>
    <property type="match status" value="2"/>
</dbReference>
<evidence type="ECO:0000256" key="2">
    <source>
        <dbReference type="ARBA" id="ARBA00008240"/>
    </source>
</evidence>
<evidence type="ECO:0000256" key="5">
    <source>
        <dbReference type="ARBA" id="ARBA00022692"/>
    </source>
</evidence>
<evidence type="ECO:0000313" key="15">
    <source>
        <dbReference type="Proteomes" id="UP000321261"/>
    </source>
</evidence>
<keyword evidence="3" id="KW-0813">Transport</keyword>
<feature type="transmembrane region" description="Helical" evidence="12">
    <location>
        <begin position="153"/>
        <end position="177"/>
    </location>
</feature>
<sequence>MSAPPVPSQRQSKRASLAALIGTVLEWYDFIVYGTAAAIILNTLFFPSDDPLVGTLAAFATYAVGFLARPLGGLVLGRLGDRVGRRSVLVLTLFLMGAATTAIGLLPTYEQVGVLAPILLVLLRLVQGFGAGGEYAGAVVLSVEHADPRRRGLAGSAAPLGFAVATLLGNGVFFLFLLLPPEQFASWGWRVPFLLGAVCVLVGYVIRRRVEEPPAFAQARAEGVTGAPSPGGVFAAIRRHPRSFLIVIGSRMGENGFAYLLPVFGVAYVSTTLGLGRPVALWAVMAASAVQVLAIPLCGLLSDQVGRKPVYAVGTLASLLWLVPFFLLTDTGVTAWVVLAFVVGLGICYPAMLAPQAAWYAELFDTEFRLSGFAFSRELGSLLAGGLAPFVATALYAWSGHWWPIVVFMAVLAVLTLVALALGPETVRLDLDGPARQENVGAPREPLRTAPSDSSPRS</sequence>
<evidence type="ECO:0000256" key="8">
    <source>
        <dbReference type="ARBA" id="ARBA00023136"/>
    </source>
</evidence>
<name>A0A561SJU9_9PSEU</name>
<dbReference type="InterPro" id="IPR011701">
    <property type="entry name" value="MFS"/>
</dbReference>
<keyword evidence="15" id="KW-1185">Reference proteome</keyword>
<dbReference type="InterPro" id="IPR036259">
    <property type="entry name" value="MFS_trans_sf"/>
</dbReference>
<evidence type="ECO:0000256" key="6">
    <source>
        <dbReference type="ARBA" id="ARBA00022847"/>
    </source>
</evidence>
<evidence type="ECO:0000256" key="12">
    <source>
        <dbReference type="SAM" id="Phobius"/>
    </source>
</evidence>
<keyword evidence="8 12" id="KW-0472">Membrane</keyword>
<keyword evidence="5 12" id="KW-0812">Transmembrane</keyword>
<dbReference type="Proteomes" id="UP000321261">
    <property type="component" value="Unassembled WGS sequence"/>
</dbReference>
<dbReference type="SUPFAM" id="SSF103473">
    <property type="entry name" value="MFS general substrate transporter"/>
    <property type="match status" value="1"/>
</dbReference>
<dbReference type="PROSITE" id="PS00217">
    <property type="entry name" value="SUGAR_TRANSPORT_2"/>
    <property type="match status" value="1"/>
</dbReference>
<evidence type="ECO:0000256" key="4">
    <source>
        <dbReference type="ARBA" id="ARBA00022475"/>
    </source>
</evidence>